<dbReference type="InterPro" id="IPR006664">
    <property type="entry name" value="OMP_bac"/>
</dbReference>
<protein>
    <submittedName>
        <fullName evidence="6">OmpA family protein</fullName>
    </submittedName>
</protein>
<evidence type="ECO:0000256" key="1">
    <source>
        <dbReference type="ARBA" id="ARBA00004442"/>
    </source>
</evidence>
<evidence type="ECO:0000259" key="5">
    <source>
        <dbReference type="PROSITE" id="PS51123"/>
    </source>
</evidence>
<proteinExistence type="predicted"/>
<comment type="subcellular location">
    <subcellularLocation>
        <location evidence="1">Cell outer membrane</location>
    </subcellularLocation>
</comment>
<reference evidence="7" key="1">
    <citation type="submission" date="2016-10" db="EMBL/GenBank/DDBJ databases">
        <authorList>
            <person name="Varghese N."/>
            <person name="Submissions S."/>
        </authorList>
    </citation>
    <scope>NUCLEOTIDE SEQUENCE [LARGE SCALE GENOMIC DNA]</scope>
    <source>
        <strain evidence="7">LMG 26031</strain>
    </source>
</reference>
<dbReference type="EMBL" id="FNYE01000053">
    <property type="protein sequence ID" value="SEK11688.1"/>
    <property type="molecule type" value="Genomic_DNA"/>
</dbReference>
<dbReference type="PRINTS" id="PR01023">
    <property type="entry name" value="NAFLGMOTY"/>
</dbReference>
<dbReference type="PROSITE" id="PS51123">
    <property type="entry name" value="OMPA_2"/>
    <property type="match status" value="1"/>
</dbReference>
<dbReference type="Pfam" id="PF00691">
    <property type="entry name" value="OmpA"/>
    <property type="match status" value="1"/>
</dbReference>
<dbReference type="Proteomes" id="UP000198866">
    <property type="component" value="Unassembled WGS sequence"/>
</dbReference>
<dbReference type="PRINTS" id="PR01021">
    <property type="entry name" value="OMPADOMAIN"/>
</dbReference>
<organism evidence="6 7">
    <name type="scientific">Paraburkholderia diazotrophica</name>
    <dbReference type="NCBI Taxonomy" id="667676"/>
    <lineage>
        <taxon>Bacteria</taxon>
        <taxon>Pseudomonadati</taxon>
        <taxon>Pseudomonadota</taxon>
        <taxon>Betaproteobacteria</taxon>
        <taxon>Burkholderiales</taxon>
        <taxon>Burkholderiaceae</taxon>
        <taxon>Paraburkholderia</taxon>
    </lineage>
</organism>
<dbReference type="InterPro" id="IPR050330">
    <property type="entry name" value="Bact_OuterMem_StrucFunc"/>
</dbReference>
<dbReference type="STRING" id="667676.SAMN05192539_105313"/>
<dbReference type="PROSITE" id="PS51257">
    <property type="entry name" value="PROKAR_LIPOPROTEIN"/>
    <property type="match status" value="1"/>
</dbReference>
<evidence type="ECO:0000256" key="3">
    <source>
        <dbReference type="ARBA" id="ARBA00023237"/>
    </source>
</evidence>
<dbReference type="InterPro" id="IPR006665">
    <property type="entry name" value="OmpA-like"/>
</dbReference>
<dbReference type="AlphaFoldDB" id="A0A1H7ECV1"/>
<dbReference type="InterPro" id="IPR036737">
    <property type="entry name" value="OmpA-like_sf"/>
</dbReference>
<dbReference type="PANTHER" id="PTHR30329">
    <property type="entry name" value="STATOR ELEMENT OF FLAGELLAR MOTOR COMPLEX"/>
    <property type="match status" value="1"/>
</dbReference>
<sequence>MFIRTLTAVACAVGIAGCTSYSGPTHNTDIVTLSDGTQAYRVQCLGLAEGIQACMAEIKRLCGDKQVKRIDPADPESTDFVWLNERREITFQCETPVVATSAPAVVATPVAAPVVAPVRKVTLQSDANFAVNSAVLMPAATAKLDGFIAQNRDVGIERLTIAGYTDSTGSAKLNERLSAARARSVQRYLATAGVRASMWDVQGYGAASPVAPNTTAVGRAKNRRVEIQIDGK</sequence>
<keyword evidence="3" id="KW-0998">Cell outer membrane</keyword>
<feature type="domain" description="OmpA-like" evidence="5">
    <location>
        <begin position="116"/>
        <end position="232"/>
    </location>
</feature>
<keyword evidence="7" id="KW-1185">Reference proteome</keyword>
<dbReference type="CDD" id="cd07185">
    <property type="entry name" value="OmpA_C-like"/>
    <property type="match status" value="1"/>
</dbReference>
<evidence type="ECO:0000256" key="4">
    <source>
        <dbReference type="PROSITE-ProRule" id="PRU00473"/>
    </source>
</evidence>
<gene>
    <name evidence="6" type="ORF">SAMN05192539_105313</name>
</gene>
<dbReference type="RefSeq" id="WP_090873611.1">
    <property type="nucleotide sequence ID" value="NZ_FNYE01000053.1"/>
</dbReference>
<accession>A0A1H7ECV1</accession>
<dbReference type="OrthoDB" id="9782229at2"/>
<dbReference type="Gene3D" id="3.30.1330.60">
    <property type="entry name" value="OmpA-like domain"/>
    <property type="match status" value="1"/>
</dbReference>
<dbReference type="PANTHER" id="PTHR30329:SF21">
    <property type="entry name" value="LIPOPROTEIN YIAD-RELATED"/>
    <property type="match status" value="1"/>
</dbReference>
<name>A0A1H7ECV1_9BURK</name>
<evidence type="ECO:0000313" key="7">
    <source>
        <dbReference type="Proteomes" id="UP000198866"/>
    </source>
</evidence>
<keyword evidence="2 4" id="KW-0472">Membrane</keyword>
<dbReference type="SUPFAM" id="SSF103088">
    <property type="entry name" value="OmpA-like"/>
    <property type="match status" value="1"/>
</dbReference>
<evidence type="ECO:0000313" key="6">
    <source>
        <dbReference type="EMBL" id="SEK11688.1"/>
    </source>
</evidence>
<dbReference type="GO" id="GO:0009279">
    <property type="term" value="C:cell outer membrane"/>
    <property type="evidence" value="ECO:0007669"/>
    <property type="project" value="UniProtKB-SubCell"/>
</dbReference>
<evidence type="ECO:0000256" key="2">
    <source>
        <dbReference type="ARBA" id="ARBA00023136"/>
    </source>
</evidence>